<dbReference type="SUPFAM" id="SSF46955">
    <property type="entry name" value="Putative DNA-binding domain"/>
    <property type="match status" value="1"/>
</dbReference>
<sequence length="117" mass="13377">MATTNIVTVEDLEAFKHSLVETLVNVLSERATTPARRWLKSHEVRRLLTLSPNTLQALRENGLLPFTKIGGVIYYDYDDIRKMLEENKTRLPPGTATSLPPLSEVFEEERPKARKRS</sequence>
<protein>
    <submittedName>
        <fullName evidence="3">Helix-turn-helix domain-containing protein</fullName>
    </submittedName>
</protein>
<gene>
    <name evidence="3" type="ORF">KK062_27615</name>
</gene>
<dbReference type="RefSeq" id="WP_254087608.1">
    <property type="nucleotide sequence ID" value="NZ_JAHESE010000047.1"/>
</dbReference>
<dbReference type="EMBL" id="JAHESE010000047">
    <property type="protein sequence ID" value="MBT1712040.1"/>
    <property type="molecule type" value="Genomic_DNA"/>
</dbReference>
<dbReference type="PANTHER" id="PTHR34585:SF22">
    <property type="entry name" value="HELIX-TURN-HELIX DOMAIN-CONTAINING PROTEIN"/>
    <property type="match status" value="1"/>
</dbReference>
<evidence type="ECO:0000313" key="3">
    <source>
        <dbReference type="EMBL" id="MBT1712040.1"/>
    </source>
</evidence>
<comment type="caution">
    <text evidence="3">The sequence shown here is derived from an EMBL/GenBank/DDBJ whole genome shotgun (WGS) entry which is preliminary data.</text>
</comment>
<dbReference type="Pfam" id="PF12728">
    <property type="entry name" value="HTH_17"/>
    <property type="match status" value="1"/>
</dbReference>
<organism evidence="3 4">
    <name type="scientific">Dawidia cretensis</name>
    <dbReference type="NCBI Taxonomy" id="2782350"/>
    <lineage>
        <taxon>Bacteria</taxon>
        <taxon>Pseudomonadati</taxon>
        <taxon>Bacteroidota</taxon>
        <taxon>Cytophagia</taxon>
        <taxon>Cytophagales</taxon>
        <taxon>Chryseotaleaceae</taxon>
        <taxon>Dawidia</taxon>
    </lineage>
</organism>
<dbReference type="AlphaFoldDB" id="A0AAP2E2U5"/>
<dbReference type="InterPro" id="IPR041657">
    <property type="entry name" value="HTH_17"/>
</dbReference>
<evidence type="ECO:0000259" key="2">
    <source>
        <dbReference type="Pfam" id="PF12728"/>
    </source>
</evidence>
<feature type="region of interest" description="Disordered" evidence="1">
    <location>
        <begin position="87"/>
        <end position="117"/>
    </location>
</feature>
<proteinExistence type="predicted"/>
<dbReference type="PANTHER" id="PTHR34585">
    <property type="match status" value="1"/>
</dbReference>
<reference evidence="3 4" key="1">
    <citation type="submission" date="2021-05" db="EMBL/GenBank/DDBJ databases">
        <title>A Polyphasic approach of four new species of the genus Ohtaekwangia: Ohtaekwangia histidinii sp. nov., Ohtaekwangia cretensis sp. nov., Ohtaekwangia indiensis sp. nov., Ohtaekwangia reichenbachii sp. nov. from diverse environment.</title>
        <authorList>
            <person name="Octaviana S."/>
        </authorList>
    </citation>
    <scope>NUCLEOTIDE SEQUENCE [LARGE SCALE GENOMIC DNA]</scope>
    <source>
        <strain evidence="3 4">PWU5</strain>
    </source>
</reference>
<dbReference type="Proteomes" id="UP001319080">
    <property type="component" value="Unassembled WGS sequence"/>
</dbReference>
<keyword evidence="4" id="KW-1185">Reference proteome</keyword>
<name>A0AAP2E2U5_9BACT</name>
<evidence type="ECO:0000313" key="4">
    <source>
        <dbReference type="Proteomes" id="UP001319080"/>
    </source>
</evidence>
<dbReference type="InterPro" id="IPR009061">
    <property type="entry name" value="DNA-bd_dom_put_sf"/>
</dbReference>
<accession>A0AAP2E2U5</accession>
<feature type="domain" description="Helix-turn-helix" evidence="2">
    <location>
        <begin position="38"/>
        <end position="87"/>
    </location>
</feature>
<evidence type="ECO:0000256" key="1">
    <source>
        <dbReference type="SAM" id="MobiDB-lite"/>
    </source>
</evidence>